<dbReference type="InterPro" id="IPR041588">
    <property type="entry name" value="Integrase_H2C2"/>
</dbReference>
<keyword evidence="5" id="KW-0255">Endonuclease</keyword>
<dbReference type="FunFam" id="3.30.70.270:FF:000020">
    <property type="entry name" value="Transposon Tf2-6 polyprotein-like Protein"/>
    <property type="match status" value="1"/>
</dbReference>
<dbReference type="PROSITE" id="PS50878">
    <property type="entry name" value="RT_POL"/>
    <property type="match status" value="1"/>
</dbReference>
<evidence type="ECO:0000256" key="6">
    <source>
        <dbReference type="ARBA" id="ARBA00022801"/>
    </source>
</evidence>
<dbReference type="Gramene" id="KOM50008">
    <property type="protein sequence ID" value="KOM50008"/>
    <property type="gene ID" value="LR48_Vigan08g083500"/>
</dbReference>
<evidence type="ECO:0000313" key="12">
    <source>
        <dbReference type="Proteomes" id="UP000053144"/>
    </source>
</evidence>
<dbReference type="Pfam" id="PF00078">
    <property type="entry name" value="RVT_1"/>
    <property type="match status" value="1"/>
</dbReference>
<keyword evidence="3" id="KW-0548">Nucleotidyltransferase</keyword>
<dbReference type="Pfam" id="PF17919">
    <property type="entry name" value="RT_RNaseH_2"/>
    <property type="match status" value="1"/>
</dbReference>
<dbReference type="Pfam" id="PF13975">
    <property type="entry name" value="gag-asp_proteas"/>
    <property type="match status" value="1"/>
</dbReference>
<dbReference type="InterPro" id="IPR043502">
    <property type="entry name" value="DNA/RNA_pol_sf"/>
</dbReference>
<feature type="domain" description="Reverse transcriptase" evidence="10">
    <location>
        <begin position="620"/>
        <end position="799"/>
    </location>
</feature>
<dbReference type="Gene3D" id="1.10.340.70">
    <property type="match status" value="1"/>
</dbReference>
<protein>
    <recommendedName>
        <fullName evidence="10">Reverse transcriptase domain-containing protein</fullName>
    </recommendedName>
</protein>
<dbReference type="Gene3D" id="2.40.70.10">
    <property type="entry name" value="Acid Proteases"/>
    <property type="match status" value="1"/>
</dbReference>
<dbReference type="OMA" id="NSTWIPR"/>
<evidence type="ECO:0000259" key="10">
    <source>
        <dbReference type="PROSITE" id="PS50878"/>
    </source>
</evidence>
<evidence type="ECO:0000256" key="1">
    <source>
        <dbReference type="ARBA" id="ARBA00022670"/>
    </source>
</evidence>
<dbReference type="Pfam" id="PF19259">
    <property type="entry name" value="Ty3_capsid"/>
    <property type="match status" value="1"/>
</dbReference>
<dbReference type="Proteomes" id="UP000053144">
    <property type="component" value="Chromosome 8"/>
</dbReference>
<reference evidence="12" key="1">
    <citation type="journal article" date="2015" name="Proc. Natl. Acad. Sci. U.S.A.">
        <title>Genome sequencing of adzuki bean (Vigna angularis) provides insight into high starch and low fat accumulation and domestication.</title>
        <authorList>
            <person name="Yang K."/>
            <person name="Tian Z."/>
            <person name="Chen C."/>
            <person name="Luo L."/>
            <person name="Zhao B."/>
            <person name="Wang Z."/>
            <person name="Yu L."/>
            <person name="Li Y."/>
            <person name="Sun Y."/>
            <person name="Li W."/>
            <person name="Chen Y."/>
            <person name="Li Y."/>
            <person name="Zhang Y."/>
            <person name="Ai D."/>
            <person name="Zhao J."/>
            <person name="Shang C."/>
            <person name="Ma Y."/>
            <person name="Wu B."/>
            <person name="Wang M."/>
            <person name="Gao L."/>
            <person name="Sun D."/>
            <person name="Zhang P."/>
            <person name="Guo F."/>
            <person name="Wang W."/>
            <person name="Li Y."/>
            <person name="Wang J."/>
            <person name="Varshney R.K."/>
            <person name="Wang J."/>
            <person name="Ling H.Q."/>
            <person name="Wan P."/>
        </authorList>
    </citation>
    <scope>NUCLEOTIDE SEQUENCE</scope>
    <source>
        <strain evidence="12">cv. Jingnong 6</strain>
    </source>
</reference>
<feature type="region of interest" description="Disordered" evidence="9">
    <location>
        <begin position="49"/>
        <end position="95"/>
    </location>
</feature>
<evidence type="ECO:0000313" key="11">
    <source>
        <dbReference type="EMBL" id="KOM50008.1"/>
    </source>
</evidence>
<keyword evidence="1" id="KW-0645">Protease</keyword>
<dbReference type="Gene3D" id="3.10.20.370">
    <property type="match status" value="1"/>
</dbReference>
<evidence type="ECO:0000256" key="4">
    <source>
        <dbReference type="ARBA" id="ARBA00022722"/>
    </source>
</evidence>
<dbReference type="GO" id="GO:0006508">
    <property type="term" value="P:proteolysis"/>
    <property type="evidence" value="ECO:0007669"/>
    <property type="project" value="UniProtKB-KW"/>
</dbReference>
<dbReference type="Gene3D" id="3.10.10.10">
    <property type="entry name" value="HIV Type 1 Reverse Transcriptase, subunit A, domain 1"/>
    <property type="match status" value="1"/>
</dbReference>
<dbReference type="CDD" id="cd00303">
    <property type="entry name" value="retropepsin_like"/>
    <property type="match status" value="1"/>
</dbReference>
<dbReference type="SUPFAM" id="SSF50630">
    <property type="entry name" value="Acid proteases"/>
    <property type="match status" value="1"/>
</dbReference>
<dbReference type="InterPro" id="IPR000477">
    <property type="entry name" value="RT_dom"/>
</dbReference>
<dbReference type="GO" id="GO:0008233">
    <property type="term" value="F:peptidase activity"/>
    <property type="evidence" value="ECO:0007669"/>
    <property type="project" value="UniProtKB-KW"/>
</dbReference>
<dbReference type="InterPro" id="IPR050951">
    <property type="entry name" value="Retrovirus_Pol_polyprotein"/>
</dbReference>
<dbReference type="Pfam" id="PF17921">
    <property type="entry name" value="Integrase_H2C2"/>
    <property type="match status" value="1"/>
</dbReference>
<dbReference type="Gene3D" id="3.30.70.270">
    <property type="match status" value="2"/>
</dbReference>
<evidence type="ECO:0000256" key="2">
    <source>
        <dbReference type="ARBA" id="ARBA00022679"/>
    </source>
</evidence>
<dbReference type="EMBL" id="CM003378">
    <property type="protein sequence ID" value="KOM50008.1"/>
    <property type="molecule type" value="Genomic_DNA"/>
</dbReference>
<sequence length="1166" mass="132662">MEGRVVAMEGQLEAVEIAMAETKADTGALRQNYEAMRQDIQAIVRMMGDRNRDPNGNRQRASESSVNDNGGGAEGDRERRREGNQECPPNWRKRVELPGFEGGDPLIWISRAEKFFEVQGVAEDEKVQLAFISMEGYAAYWFRFWREKTRNRSWEGLKRALVIRFGEGGRGSVYERLAAIKQGGAVSEYIRDFEVLVGQTTGIPEEQLLGYFMAGLQEEISDCVRPHDPQDLMTAIRIARDVQKLCSQSKVSGGQSTKGASVWGGTTRVATRSEFSREVPGRGGTAESVGSVRRETNQVNGFARPNGEGRGRSVRNLPYSEFIKRREEGKCFRCGGPFSPGHRCPERGLRMLILAEEEEEEVNEARDEMDQSQMELSAISAGGLTSPKTMKLKGRIEGREVLVLIDNGASHNFIRQELVEEMGMTVVETPPYRVSLGDGYQKKTGGCCEEVRIVLGEVEVVEKFHLFELGGVDVILGVEWLEKLGEVTLDWSKLTMAYHQLGRKVRIQGDPTLERKMVEPEALLKMVEAEMWLLIWECGYLESKEGGEKCQLLTESQGRELELLLSKYEKVFADPVGLPPDRGMVHHIPLKEGIDPVNVRPYRYPHVMKEEIEQQVQEMLKTGVIRPSHSPYSSPVILVKKKDGSWRFCVDYRALNRATIPDKFPISVIEELLDELRGACYFSKIDLKAGYHQIRMGVRDVEKTAFRTHQGHYEFMVMPFGLTNAPATFQNAMNNLFQPYLRKCVLVFFDDILVYSTTWKEHLEHVTVVLATLEQNHWVANQKKCEFGRTMIRYLGHAISSQGVEMDPEKVRAVTEWSRPKTVKGVRGFLGLTGYYRRFVKDYGKIAKPLTELLKKGKFGWNEKAEEAMQQLKKAITTAPVLSLPDFHQPFHIECDASGMGVGAVLTQEGRPIAYFSKALSEGTLSKSIYEKELMALVLAIQHWRPYLLGQRFVVHTDQRSLRHLLEQRITTQNQQNWIAKLLGYDFAIVYKAGATNRAADALSRREEGDKEDVAELGVMARPYWQDFGEILREVEEDDKLKRVMDDLRRDPNTHPAYTLEQDRLHYKGRLVLSANSTWIPRLMAEFHVTQIGGHSGVYRTYRRLAQSSYWVDMKRRVMEYVAGCLVCQQHKYLSSSPQGLLQPLPIPNAIWEELSMDFIVRLPKS</sequence>
<keyword evidence="8" id="KW-0511">Multifunctional enzyme</keyword>
<keyword evidence="4" id="KW-0540">Nuclease</keyword>
<keyword evidence="2" id="KW-0808">Transferase</keyword>
<organism evidence="11 12">
    <name type="scientific">Phaseolus angularis</name>
    <name type="common">Azuki bean</name>
    <name type="synonym">Vigna angularis</name>
    <dbReference type="NCBI Taxonomy" id="3914"/>
    <lineage>
        <taxon>Eukaryota</taxon>
        <taxon>Viridiplantae</taxon>
        <taxon>Streptophyta</taxon>
        <taxon>Embryophyta</taxon>
        <taxon>Tracheophyta</taxon>
        <taxon>Spermatophyta</taxon>
        <taxon>Magnoliopsida</taxon>
        <taxon>eudicotyledons</taxon>
        <taxon>Gunneridae</taxon>
        <taxon>Pentapetalae</taxon>
        <taxon>rosids</taxon>
        <taxon>fabids</taxon>
        <taxon>Fabales</taxon>
        <taxon>Fabaceae</taxon>
        <taxon>Papilionoideae</taxon>
        <taxon>50 kb inversion clade</taxon>
        <taxon>NPAAA clade</taxon>
        <taxon>indigoferoid/millettioid clade</taxon>
        <taxon>Phaseoleae</taxon>
        <taxon>Vigna</taxon>
    </lineage>
</organism>
<feature type="region of interest" description="Disordered" evidence="9">
    <location>
        <begin position="272"/>
        <end position="315"/>
    </location>
</feature>
<dbReference type="GO" id="GO:0003964">
    <property type="term" value="F:RNA-directed DNA polymerase activity"/>
    <property type="evidence" value="ECO:0007669"/>
    <property type="project" value="UniProtKB-KW"/>
</dbReference>
<accession>A0A0L9V4Z2</accession>
<feature type="compositionally biased region" description="Polar residues" evidence="9">
    <location>
        <begin position="56"/>
        <end position="66"/>
    </location>
</feature>
<evidence type="ECO:0000256" key="3">
    <source>
        <dbReference type="ARBA" id="ARBA00022695"/>
    </source>
</evidence>
<proteinExistence type="predicted"/>
<keyword evidence="7" id="KW-0695">RNA-directed DNA polymerase</keyword>
<dbReference type="SUPFAM" id="SSF56672">
    <property type="entry name" value="DNA/RNA polymerases"/>
    <property type="match status" value="1"/>
</dbReference>
<evidence type="ECO:0000256" key="5">
    <source>
        <dbReference type="ARBA" id="ARBA00022759"/>
    </source>
</evidence>
<dbReference type="AlphaFoldDB" id="A0A0L9V4Z2"/>
<dbReference type="GO" id="GO:0004519">
    <property type="term" value="F:endonuclease activity"/>
    <property type="evidence" value="ECO:0007669"/>
    <property type="project" value="UniProtKB-KW"/>
</dbReference>
<evidence type="ECO:0000256" key="7">
    <source>
        <dbReference type="ARBA" id="ARBA00022918"/>
    </source>
</evidence>
<gene>
    <name evidence="11" type="ORF">LR48_Vigan08g083500</name>
</gene>
<dbReference type="STRING" id="3914.A0A0L9V4Z2"/>
<dbReference type="InterPro" id="IPR041577">
    <property type="entry name" value="RT_RNaseH_2"/>
</dbReference>
<keyword evidence="6" id="KW-0378">Hydrolase</keyword>
<dbReference type="InterPro" id="IPR045358">
    <property type="entry name" value="Ty3_capsid"/>
</dbReference>
<dbReference type="FunFam" id="3.10.10.10:FF:000007">
    <property type="entry name" value="Retrovirus-related Pol polyprotein from transposon 17.6-like Protein"/>
    <property type="match status" value="1"/>
</dbReference>
<dbReference type="CDD" id="cd01647">
    <property type="entry name" value="RT_LTR"/>
    <property type="match status" value="1"/>
</dbReference>
<feature type="compositionally biased region" description="Basic and acidic residues" evidence="9">
    <location>
        <begin position="74"/>
        <end position="84"/>
    </location>
</feature>
<dbReference type="PANTHER" id="PTHR37984">
    <property type="entry name" value="PROTEIN CBG26694"/>
    <property type="match status" value="1"/>
</dbReference>
<dbReference type="PANTHER" id="PTHR37984:SF5">
    <property type="entry name" value="PROTEIN NYNRIN-LIKE"/>
    <property type="match status" value="1"/>
</dbReference>
<dbReference type="InterPro" id="IPR043128">
    <property type="entry name" value="Rev_trsase/Diguanyl_cyclase"/>
</dbReference>
<name>A0A0L9V4Z2_PHAAN</name>
<evidence type="ECO:0000256" key="8">
    <source>
        <dbReference type="ARBA" id="ARBA00023268"/>
    </source>
</evidence>
<dbReference type="CDD" id="cd09274">
    <property type="entry name" value="RNase_HI_RT_Ty3"/>
    <property type="match status" value="1"/>
</dbReference>
<dbReference type="InterPro" id="IPR021109">
    <property type="entry name" value="Peptidase_aspartic_dom_sf"/>
</dbReference>
<evidence type="ECO:0000256" key="9">
    <source>
        <dbReference type="SAM" id="MobiDB-lite"/>
    </source>
</evidence>